<accession>A0A6H5HBV8</accession>
<name>A0A6H5HBV8_9HEMI</name>
<feature type="region of interest" description="Disordered" evidence="1">
    <location>
        <begin position="89"/>
        <end position="133"/>
    </location>
</feature>
<evidence type="ECO:0000313" key="3">
    <source>
        <dbReference type="Proteomes" id="UP000479000"/>
    </source>
</evidence>
<evidence type="ECO:0000256" key="1">
    <source>
        <dbReference type="SAM" id="MobiDB-lite"/>
    </source>
</evidence>
<feature type="compositionally biased region" description="Low complexity" evidence="1">
    <location>
        <begin position="736"/>
        <end position="749"/>
    </location>
</feature>
<reference evidence="2 3" key="1">
    <citation type="submission" date="2020-02" db="EMBL/GenBank/DDBJ databases">
        <authorList>
            <person name="Ferguson B K."/>
        </authorList>
    </citation>
    <scope>NUCLEOTIDE SEQUENCE [LARGE SCALE GENOMIC DNA]</scope>
</reference>
<feature type="region of interest" description="Disordered" evidence="1">
    <location>
        <begin position="204"/>
        <end position="244"/>
    </location>
</feature>
<dbReference type="AlphaFoldDB" id="A0A6H5HBV8"/>
<protein>
    <submittedName>
        <fullName evidence="2">Uncharacterized protein</fullName>
    </submittedName>
</protein>
<feature type="region of interest" description="Disordered" evidence="1">
    <location>
        <begin position="549"/>
        <end position="714"/>
    </location>
</feature>
<organism evidence="2 3">
    <name type="scientific">Nesidiocoris tenuis</name>
    <dbReference type="NCBI Taxonomy" id="355587"/>
    <lineage>
        <taxon>Eukaryota</taxon>
        <taxon>Metazoa</taxon>
        <taxon>Ecdysozoa</taxon>
        <taxon>Arthropoda</taxon>
        <taxon>Hexapoda</taxon>
        <taxon>Insecta</taxon>
        <taxon>Pterygota</taxon>
        <taxon>Neoptera</taxon>
        <taxon>Paraneoptera</taxon>
        <taxon>Hemiptera</taxon>
        <taxon>Heteroptera</taxon>
        <taxon>Panheteroptera</taxon>
        <taxon>Cimicomorpha</taxon>
        <taxon>Miridae</taxon>
        <taxon>Dicyphina</taxon>
        <taxon>Nesidiocoris</taxon>
    </lineage>
</organism>
<keyword evidence="3" id="KW-1185">Reference proteome</keyword>
<evidence type="ECO:0000313" key="2">
    <source>
        <dbReference type="EMBL" id="CAB0013954.1"/>
    </source>
</evidence>
<feature type="compositionally biased region" description="Polar residues" evidence="1">
    <location>
        <begin position="367"/>
        <end position="376"/>
    </location>
</feature>
<feature type="region of interest" description="Disordered" evidence="1">
    <location>
        <begin position="728"/>
        <end position="778"/>
    </location>
</feature>
<feature type="compositionally biased region" description="Low complexity" evidence="1">
    <location>
        <begin position="660"/>
        <end position="692"/>
    </location>
</feature>
<gene>
    <name evidence="2" type="ORF">NTEN_LOCUS18497</name>
</gene>
<feature type="compositionally biased region" description="Basic and acidic residues" evidence="1">
    <location>
        <begin position="552"/>
        <end position="562"/>
    </location>
</feature>
<feature type="region of interest" description="Disordered" evidence="1">
    <location>
        <begin position="302"/>
        <end position="403"/>
    </location>
</feature>
<dbReference type="Proteomes" id="UP000479000">
    <property type="component" value="Unassembled WGS sequence"/>
</dbReference>
<feature type="compositionally biased region" description="Polar residues" evidence="1">
    <location>
        <begin position="394"/>
        <end position="403"/>
    </location>
</feature>
<proteinExistence type="predicted"/>
<dbReference type="EMBL" id="CADCXU010027053">
    <property type="protein sequence ID" value="CAB0013954.1"/>
    <property type="molecule type" value="Genomic_DNA"/>
</dbReference>
<dbReference type="OrthoDB" id="6622090at2759"/>
<feature type="compositionally biased region" description="Acidic residues" evidence="1">
    <location>
        <begin position="120"/>
        <end position="133"/>
    </location>
</feature>
<sequence length="958" mass="105572">MEEYMEEWKYGSINMEPYVSKYGSIVCFLCTTDGLGGTTSYVYLETITEETSDDLRSDSEYSEIAGWPDTDSEAGSVIHIPNVIGPSSCNSTGDWSGSERDLAVPKKRRRRLFPSHNDDVNDDPGVNDDDDDDAHFLLPPLTSRSSSLLQFEQLEKQCDTVFRASASHEQFVHSSPSLTSSFSFDSLEISSRTLTQRFSNSIDSLDDESTLSSRCSSRSGGSSSELVSSDDEIARRSKSTNRQLTTHRSYDSLVSNVVDRQLTAELSVSCDGVETRLVENVEVSPPRGLYKTVECLTVSEYENNSKNGDGNEGKKSSKNGQRSVENLSEDSGFGEHIPKQSISGLSTIVAESEPVEEEPEWDENKSKFNPSWQSAPDLSGANRSDPADSAEGDQLSSEARPVSTTSLFAVPDDEIVVIENKPLLSTFKPAEMNTRVPVVSTPNLYAAEKPSAGQTIGADEFELNFPQKNDLSRVQSFKIASASNPNLARKTRSKGSNIQITTSFINLTDSKGSLNNGSSKWVHFSPVVSEVSWRDSDRDVDDVWSDDEFDLDETKVETERRSGGGRRPSGPPPQPPTRAPAPADPPQRSSSTPNVVGTTIDAAPNISAPSVDPVNGDMETKKSGIGGFFRRFSLRRLSGKDKRKKEAKKENGKLPPPPTTTTAAEETTIIIPLHPPSEAVKPAAAPVKPTASDQRTRPPPPPPPRRTASAMSSGCRVAGLLETDLDSPAAAERPPHQQTSQQAHQQGHQHPPPKTRSLLDLGGPARAAKPCPAAEDVDSAENRAKSMEFLLDKDNHYAAKDRLIFRNGLKKTSSKRIDWFQRVSICWIKDRLKMANSLEVLEQNFSTVPPHNSSMRSRTHLLKHFMESIRIFLRLSHSKLKFVEELSFDPTPPRKMPKIWKYCVPPALFGVHCTSCTPPTTNYLNVSICFQLDIFFNSSRYLPEKIPFGRNMPSYLFG</sequence>
<feature type="compositionally biased region" description="Pro residues" evidence="1">
    <location>
        <begin position="569"/>
        <end position="585"/>
    </location>
</feature>
<feature type="compositionally biased region" description="Low complexity" evidence="1">
    <location>
        <begin position="210"/>
        <end position="227"/>
    </location>
</feature>